<comment type="caution">
    <text evidence="1">The sequence shown here is derived from an EMBL/GenBank/DDBJ whole genome shotgun (WGS) entry which is preliminary data.</text>
</comment>
<evidence type="ECO:0000313" key="2">
    <source>
        <dbReference type="Proteomes" id="UP000789570"/>
    </source>
</evidence>
<dbReference type="OrthoDB" id="2381952at2759"/>
<proteinExistence type="predicted"/>
<protein>
    <submittedName>
        <fullName evidence="1">6002_t:CDS:1</fullName>
    </submittedName>
</protein>
<keyword evidence="2" id="KW-1185">Reference proteome</keyword>
<gene>
    <name evidence="1" type="ORF">FCALED_LOCUS10220</name>
</gene>
<dbReference type="EMBL" id="CAJVPQ010003652">
    <property type="protein sequence ID" value="CAG8634080.1"/>
    <property type="molecule type" value="Genomic_DNA"/>
</dbReference>
<evidence type="ECO:0000313" key="1">
    <source>
        <dbReference type="EMBL" id="CAG8634080.1"/>
    </source>
</evidence>
<name>A0A9N9DGB2_9GLOM</name>
<reference evidence="1" key="1">
    <citation type="submission" date="2021-06" db="EMBL/GenBank/DDBJ databases">
        <authorList>
            <person name="Kallberg Y."/>
            <person name="Tangrot J."/>
            <person name="Rosling A."/>
        </authorList>
    </citation>
    <scope>NUCLEOTIDE SEQUENCE</scope>
    <source>
        <strain evidence="1">UK204</strain>
    </source>
</reference>
<accession>A0A9N9DGB2</accession>
<organism evidence="1 2">
    <name type="scientific">Funneliformis caledonium</name>
    <dbReference type="NCBI Taxonomy" id="1117310"/>
    <lineage>
        <taxon>Eukaryota</taxon>
        <taxon>Fungi</taxon>
        <taxon>Fungi incertae sedis</taxon>
        <taxon>Mucoromycota</taxon>
        <taxon>Glomeromycotina</taxon>
        <taxon>Glomeromycetes</taxon>
        <taxon>Glomerales</taxon>
        <taxon>Glomeraceae</taxon>
        <taxon>Funneliformis</taxon>
    </lineage>
</organism>
<dbReference type="Proteomes" id="UP000789570">
    <property type="component" value="Unassembled WGS sequence"/>
</dbReference>
<dbReference type="AlphaFoldDB" id="A0A9N9DGB2"/>
<sequence length="243" mass="27973">MPIQVTRETRRASKINQIDDSLTQMKGQNIIKINIPDLEKVDKHMREAIHSEYNAQIIDSDIFIKCDGKHKEDIQAELLISARVHNPTWSVSLNTICVVGGNSYQPDVGIWFRAPTYAQCHNPIVNSCPPPNVYVEVFYNRDPDRSNALRRINNVRLINPAIEFIGICLPDSARPYNQNPFPRAVSVPAIQQQNQRPHQAPYLIHWDANQTPVYYIMNWNEHLLLRCGWALEFNSVLSIISRH</sequence>